<comment type="similarity">
    <text evidence="3 7">Belongs to the PRA1 family.</text>
</comment>
<dbReference type="GO" id="GO:0016020">
    <property type="term" value="C:membrane"/>
    <property type="evidence" value="ECO:0007669"/>
    <property type="project" value="UniProtKB-SubCell"/>
</dbReference>
<evidence type="ECO:0000256" key="3">
    <source>
        <dbReference type="ARBA" id="ARBA00006483"/>
    </source>
</evidence>
<evidence type="ECO:0000256" key="8">
    <source>
        <dbReference type="SAM" id="MobiDB-lite"/>
    </source>
</evidence>
<protein>
    <recommendedName>
        <fullName evidence="7">PRA1 family protein</fullName>
    </recommendedName>
</protein>
<comment type="subcellular location">
    <subcellularLocation>
        <location evidence="2 7">Membrane</location>
        <topology evidence="2 7">Multi-pass membrane protein</topology>
    </subcellularLocation>
</comment>
<dbReference type="GO" id="GO:0016192">
    <property type="term" value="P:vesicle-mediated transport"/>
    <property type="evidence" value="ECO:0007669"/>
    <property type="project" value="UniProtKB-ARBA"/>
</dbReference>
<proteinExistence type="inferred from homology"/>
<reference evidence="9" key="1">
    <citation type="submission" date="2020-07" db="EMBL/GenBank/DDBJ databases">
        <authorList>
            <person name="Lin J."/>
        </authorList>
    </citation>
    <scope>NUCLEOTIDE SEQUENCE</scope>
</reference>
<dbReference type="GO" id="GO:0005783">
    <property type="term" value="C:endoplasmic reticulum"/>
    <property type="evidence" value="ECO:0007669"/>
    <property type="project" value="UniProtKB-ARBA"/>
</dbReference>
<feature type="transmembrane region" description="Helical" evidence="7">
    <location>
        <begin position="117"/>
        <end position="134"/>
    </location>
</feature>
<sequence length="196" mass="20672">MANGAVILRRSAAAVVERAAAGARSTRKALTRFAPRAQAFAAPPDAEAAAVRAVRNVGSFRVHYAALLWGLLLASLAPRHRASMLFLMAASKLVLAYGVLLRVFPNSALLRRVLDRRLVLGLFLLAVLLELAATDALGCLFAAMALGLPIVLLHAVFRVRDDLLLAEEGSAAAIAANGGDTPEKKEEGDLESGPSR</sequence>
<dbReference type="EMBL" id="LR862153">
    <property type="protein sequence ID" value="CAD1835057.1"/>
    <property type="molecule type" value="Genomic_DNA"/>
</dbReference>
<dbReference type="PANTHER" id="PTHR38519">
    <property type="entry name" value="PRA1 FAMILY PROTEIN"/>
    <property type="match status" value="1"/>
</dbReference>
<organism evidence="9">
    <name type="scientific">Ananas comosus var. bracteatus</name>
    <name type="common">red pineapple</name>
    <dbReference type="NCBI Taxonomy" id="296719"/>
    <lineage>
        <taxon>Eukaryota</taxon>
        <taxon>Viridiplantae</taxon>
        <taxon>Streptophyta</taxon>
        <taxon>Embryophyta</taxon>
        <taxon>Tracheophyta</taxon>
        <taxon>Spermatophyta</taxon>
        <taxon>Magnoliopsida</taxon>
        <taxon>Liliopsida</taxon>
        <taxon>Poales</taxon>
        <taxon>Bromeliaceae</taxon>
        <taxon>Bromelioideae</taxon>
        <taxon>Ananas</taxon>
    </lineage>
</organism>
<evidence type="ECO:0000256" key="2">
    <source>
        <dbReference type="ARBA" id="ARBA00004141"/>
    </source>
</evidence>
<keyword evidence="7" id="KW-0813">Transport</keyword>
<evidence type="ECO:0000256" key="6">
    <source>
        <dbReference type="ARBA" id="ARBA00023136"/>
    </source>
</evidence>
<dbReference type="InterPro" id="IPR004895">
    <property type="entry name" value="Prenylated_rab_accept_PRA1"/>
</dbReference>
<feature type="transmembrane region" description="Helical" evidence="7">
    <location>
        <begin position="84"/>
        <end position="105"/>
    </location>
</feature>
<keyword evidence="6 7" id="KW-0472">Membrane</keyword>
<feature type="region of interest" description="Disordered" evidence="8">
    <location>
        <begin position="175"/>
        <end position="196"/>
    </location>
</feature>
<keyword evidence="4 7" id="KW-0812">Transmembrane</keyword>
<evidence type="ECO:0000256" key="1">
    <source>
        <dbReference type="ARBA" id="ARBA00002501"/>
    </source>
</evidence>
<feature type="transmembrane region" description="Helical" evidence="7">
    <location>
        <begin position="140"/>
        <end position="157"/>
    </location>
</feature>
<evidence type="ECO:0000256" key="5">
    <source>
        <dbReference type="ARBA" id="ARBA00022989"/>
    </source>
</evidence>
<evidence type="ECO:0000256" key="4">
    <source>
        <dbReference type="ARBA" id="ARBA00022692"/>
    </source>
</evidence>
<evidence type="ECO:0000313" key="9">
    <source>
        <dbReference type="EMBL" id="CAD1835057.1"/>
    </source>
</evidence>
<evidence type="ECO:0000256" key="7">
    <source>
        <dbReference type="RuleBase" id="RU363107"/>
    </source>
</evidence>
<keyword evidence="5 7" id="KW-1133">Transmembrane helix</keyword>
<dbReference type="PANTHER" id="PTHR38519:SF3">
    <property type="entry name" value="PRA1 FAMILY PROTEIN"/>
    <property type="match status" value="1"/>
</dbReference>
<accession>A0A6V7PWA3</accession>
<name>A0A6V7PWA3_ANACO</name>
<comment type="function">
    <text evidence="1 7">May be involved in both secretory and endocytic intracellular trafficking in the endosomal/prevacuolar compartments.</text>
</comment>
<gene>
    <name evidence="9" type="ORF">CB5_LOCUS18268</name>
</gene>
<dbReference type="Pfam" id="PF03208">
    <property type="entry name" value="PRA1"/>
    <property type="match status" value="1"/>
</dbReference>
<dbReference type="AlphaFoldDB" id="A0A6V7PWA3"/>
<feature type="transmembrane region" description="Helical" evidence="7">
    <location>
        <begin position="62"/>
        <end position="78"/>
    </location>
</feature>